<feature type="transmembrane region" description="Helical" evidence="1">
    <location>
        <begin position="42"/>
        <end position="60"/>
    </location>
</feature>
<dbReference type="Pfam" id="PF09838">
    <property type="entry name" value="DUF2065"/>
    <property type="match status" value="1"/>
</dbReference>
<evidence type="ECO:0000313" key="3">
    <source>
        <dbReference type="EMBL" id="SEO29732.1"/>
    </source>
</evidence>
<keyword evidence="1" id="KW-0812">Transmembrane</keyword>
<keyword evidence="1" id="KW-1133">Transmembrane helix</keyword>
<dbReference type="EMBL" id="QAOI01000016">
    <property type="protein sequence ID" value="PTQ76583.1"/>
    <property type="molecule type" value="Genomic_DNA"/>
</dbReference>
<feature type="transmembrane region" description="Helical" evidence="1">
    <location>
        <begin position="6"/>
        <end position="22"/>
    </location>
</feature>
<sequence length="61" mass="7012">MWETFLNAVALMLILEGMLPFLSPQTWREAFRKLTEINDNQIRFVGLTSMLVGLMVLLIVS</sequence>
<dbReference type="EMBL" id="FODO01000007">
    <property type="protein sequence ID" value="SEO29732.1"/>
    <property type="molecule type" value="Genomic_DNA"/>
</dbReference>
<organism evidence="3 4">
    <name type="scientific">Nitrosomonas oligotropha</name>
    <dbReference type="NCBI Taxonomy" id="42354"/>
    <lineage>
        <taxon>Bacteria</taxon>
        <taxon>Pseudomonadati</taxon>
        <taxon>Pseudomonadota</taxon>
        <taxon>Betaproteobacteria</taxon>
        <taxon>Nitrosomonadales</taxon>
        <taxon>Nitrosomonadaceae</taxon>
        <taxon>Nitrosomonas</taxon>
    </lineage>
</organism>
<dbReference type="STRING" id="42354.SAMN05216333_107138"/>
<proteinExistence type="predicted"/>
<reference evidence="4" key="2">
    <citation type="submission" date="2016-10" db="EMBL/GenBank/DDBJ databases">
        <authorList>
            <person name="Varghese N."/>
            <person name="Submissions S."/>
        </authorList>
    </citation>
    <scope>NUCLEOTIDE SEQUENCE [LARGE SCALE GENOMIC DNA]</scope>
    <source>
        <strain evidence="4">Nm76</strain>
    </source>
</reference>
<dbReference type="RefSeq" id="WP_090319596.1">
    <property type="nucleotide sequence ID" value="NZ_FNOE01000014.1"/>
</dbReference>
<evidence type="ECO:0000313" key="2">
    <source>
        <dbReference type="EMBL" id="PTQ76583.1"/>
    </source>
</evidence>
<evidence type="ECO:0000313" key="5">
    <source>
        <dbReference type="Proteomes" id="UP000244128"/>
    </source>
</evidence>
<dbReference type="OrthoDB" id="9182237at2"/>
<name>A0A1H8NJJ1_9PROT</name>
<accession>A0A1H8NJJ1</accession>
<evidence type="ECO:0008006" key="6">
    <source>
        <dbReference type="Google" id="ProtNLM"/>
    </source>
</evidence>
<evidence type="ECO:0000256" key="1">
    <source>
        <dbReference type="SAM" id="Phobius"/>
    </source>
</evidence>
<reference evidence="2 5" key="3">
    <citation type="submission" date="2018-04" db="EMBL/GenBank/DDBJ databases">
        <title>Active sludge and wastewater microbial communities from Klosterneuburg, Austria.</title>
        <authorList>
            <person name="Wagner M."/>
        </authorList>
    </citation>
    <scope>NUCLEOTIDE SEQUENCE [LARGE SCALE GENOMIC DNA]</scope>
    <source>
        <strain evidence="2 5">Nm49</strain>
    </source>
</reference>
<protein>
    <recommendedName>
        <fullName evidence="6">DUF2065 domain-containing protein</fullName>
    </recommendedName>
</protein>
<keyword evidence="1" id="KW-0472">Membrane</keyword>
<dbReference type="InterPro" id="IPR019201">
    <property type="entry name" value="DUF2065"/>
</dbReference>
<dbReference type="PANTHER" id="PTHR38602">
    <property type="entry name" value="INNER MEMBRANE PROTEIN-RELATED"/>
    <property type="match status" value="1"/>
</dbReference>
<keyword evidence="4" id="KW-1185">Reference proteome</keyword>
<dbReference type="PANTHER" id="PTHR38602:SF1">
    <property type="entry name" value="INNER MEMBRANE PROTEIN"/>
    <property type="match status" value="1"/>
</dbReference>
<evidence type="ECO:0000313" key="4">
    <source>
        <dbReference type="Proteomes" id="UP000198814"/>
    </source>
</evidence>
<dbReference type="Proteomes" id="UP000244128">
    <property type="component" value="Unassembled WGS sequence"/>
</dbReference>
<dbReference type="AlphaFoldDB" id="A0A1H8NJJ1"/>
<reference evidence="3" key="1">
    <citation type="submission" date="2016-10" db="EMBL/GenBank/DDBJ databases">
        <authorList>
            <person name="de Groot N.N."/>
        </authorList>
    </citation>
    <scope>NUCLEOTIDE SEQUENCE [LARGE SCALE GENOMIC DNA]</scope>
    <source>
        <strain evidence="3">Nm76</strain>
    </source>
</reference>
<dbReference type="Proteomes" id="UP000198814">
    <property type="component" value="Unassembled WGS sequence"/>
</dbReference>
<gene>
    <name evidence="2" type="ORF">C8R26_11687</name>
    <name evidence="3" type="ORF">SAMN05216333_107138</name>
</gene>